<evidence type="ECO:0000256" key="1">
    <source>
        <dbReference type="SAM" id="Phobius"/>
    </source>
</evidence>
<protein>
    <recommendedName>
        <fullName evidence="4">DUF2157 domain-containing protein</fullName>
    </recommendedName>
</protein>
<feature type="transmembrane region" description="Helical" evidence="1">
    <location>
        <begin position="165"/>
        <end position="187"/>
    </location>
</feature>
<accession>A0ABN1A025</accession>
<keyword evidence="1" id="KW-0472">Membrane</keyword>
<keyword evidence="1" id="KW-1133">Transmembrane helix</keyword>
<keyword evidence="3" id="KW-1185">Reference proteome</keyword>
<dbReference type="NCBIfam" id="NF038403">
    <property type="entry name" value="perm_prefix_1"/>
    <property type="match status" value="1"/>
</dbReference>
<feature type="transmembrane region" description="Helical" evidence="1">
    <location>
        <begin position="107"/>
        <end position="124"/>
    </location>
</feature>
<feature type="transmembrane region" description="Helical" evidence="1">
    <location>
        <begin position="208"/>
        <end position="232"/>
    </location>
</feature>
<feature type="transmembrane region" description="Helical" evidence="1">
    <location>
        <begin position="136"/>
        <end position="153"/>
    </location>
</feature>
<feature type="transmembrane region" description="Helical" evidence="1">
    <location>
        <begin position="79"/>
        <end position="101"/>
    </location>
</feature>
<organism evidence="2 3">
    <name type="scientific">Alkalibacillus silvisoli</name>
    <dbReference type="NCBI Taxonomy" id="392823"/>
    <lineage>
        <taxon>Bacteria</taxon>
        <taxon>Bacillati</taxon>
        <taxon>Bacillota</taxon>
        <taxon>Bacilli</taxon>
        <taxon>Bacillales</taxon>
        <taxon>Bacillaceae</taxon>
        <taxon>Alkalibacillus</taxon>
    </lineage>
</organism>
<feature type="transmembrane region" description="Helical" evidence="1">
    <location>
        <begin position="238"/>
        <end position="255"/>
    </location>
</feature>
<dbReference type="RefSeq" id="WP_343783407.1">
    <property type="nucleotide sequence ID" value="NZ_BAAACZ010000016.1"/>
</dbReference>
<sequence>MSKSKQYVESILHHVELNDENKRDMKEEFTLHINQKTKAYEKEGFSKKQAEEEAISEFGESREIGKELNREIFPFRTSFLILAGLSGLLFSLLVSILTFVFHESLPYVWFFIVLIANTSIFYFVRKPSKAASQRLILIILLLVIFLLNFYGFLLMDGLMQSHLLYYGLLGLYLSHALILFSQIYMGAMFQPVNVDLKMLSDQKRKTKLSINIFTGIIVLGVALFGLVGWLIFSPTSLPVIPLFLIFSWSCLFVCHLKIKKLENVARFLMIIFALFILVAFIYVQFASFT</sequence>
<dbReference type="EMBL" id="BAAACZ010000016">
    <property type="protein sequence ID" value="GAA0464257.1"/>
    <property type="molecule type" value="Genomic_DNA"/>
</dbReference>
<evidence type="ECO:0008006" key="4">
    <source>
        <dbReference type="Google" id="ProtNLM"/>
    </source>
</evidence>
<reference evidence="2 3" key="1">
    <citation type="journal article" date="2019" name="Int. J. Syst. Evol. Microbiol.">
        <title>The Global Catalogue of Microorganisms (GCM) 10K type strain sequencing project: providing services to taxonomists for standard genome sequencing and annotation.</title>
        <authorList>
            <consortium name="The Broad Institute Genomics Platform"/>
            <consortium name="The Broad Institute Genome Sequencing Center for Infectious Disease"/>
            <person name="Wu L."/>
            <person name="Ma J."/>
        </authorList>
    </citation>
    <scope>NUCLEOTIDE SEQUENCE [LARGE SCALE GENOMIC DNA]</scope>
    <source>
        <strain evidence="2 3">JCM 14193</strain>
    </source>
</reference>
<evidence type="ECO:0000313" key="3">
    <source>
        <dbReference type="Proteomes" id="UP001500740"/>
    </source>
</evidence>
<feature type="transmembrane region" description="Helical" evidence="1">
    <location>
        <begin position="267"/>
        <end position="285"/>
    </location>
</feature>
<dbReference type="Proteomes" id="UP001500740">
    <property type="component" value="Unassembled WGS sequence"/>
</dbReference>
<dbReference type="InterPro" id="IPR047928">
    <property type="entry name" value="Perm_prefix_1"/>
</dbReference>
<evidence type="ECO:0000313" key="2">
    <source>
        <dbReference type="EMBL" id="GAA0464257.1"/>
    </source>
</evidence>
<keyword evidence="1" id="KW-0812">Transmembrane</keyword>
<comment type="caution">
    <text evidence="2">The sequence shown here is derived from an EMBL/GenBank/DDBJ whole genome shotgun (WGS) entry which is preliminary data.</text>
</comment>
<name>A0ABN1A025_9BACI</name>
<proteinExistence type="predicted"/>
<gene>
    <name evidence="2" type="ORF">GCM10008935_20000</name>
</gene>